<dbReference type="InterPro" id="IPR038726">
    <property type="entry name" value="PDDEXK_AddAB-type"/>
</dbReference>
<dbReference type="GO" id="GO:0003690">
    <property type="term" value="F:double-stranded DNA binding"/>
    <property type="evidence" value="ECO:0007669"/>
    <property type="project" value="UniProtKB-UniRule"/>
</dbReference>
<evidence type="ECO:0000259" key="15">
    <source>
        <dbReference type="Pfam" id="PF12705"/>
    </source>
</evidence>
<dbReference type="InterPro" id="IPR049035">
    <property type="entry name" value="ADDB_N"/>
</dbReference>
<evidence type="ECO:0000313" key="17">
    <source>
        <dbReference type="EMBL" id="PRR75684.1"/>
    </source>
</evidence>
<comment type="miscellaneous">
    <text evidence="14">Despite having conserved helicase domains, this subunit does not have helicase activity.</text>
</comment>
<feature type="binding site" evidence="14">
    <location>
        <position position="775"/>
    </location>
    <ligand>
        <name>[4Fe-4S] cluster</name>
        <dbReference type="ChEBI" id="CHEBI:49883"/>
    </ligand>
</feature>
<dbReference type="Gene3D" id="3.90.320.10">
    <property type="match status" value="1"/>
</dbReference>
<keyword evidence="13 14" id="KW-0234">DNA repair</keyword>
<keyword evidence="12 14" id="KW-0238">DNA-binding</keyword>
<evidence type="ECO:0000256" key="1">
    <source>
        <dbReference type="ARBA" id="ARBA00022485"/>
    </source>
</evidence>
<keyword evidence="2 14" id="KW-0540">Nuclease</keyword>
<keyword evidence="6 14" id="KW-0378">Hydrolase</keyword>
<dbReference type="InterPro" id="IPR027417">
    <property type="entry name" value="P-loop_NTPase"/>
</dbReference>
<dbReference type="GO" id="GO:0046872">
    <property type="term" value="F:metal ion binding"/>
    <property type="evidence" value="ECO:0007669"/>
    <property type="project" value="UniProtKB-KW"/>
</dbReference>
<dbReference type="NCBIfam" id="TIGR02773">
    <property type="entry name" value="addB_Gpos"/>
    <property type="match status" value="1"/>
</dbReference>
<evidence type="ECO:0000256" key="9">
    <source>
        <dbReference type="ARBA" id="ARBA00022840"/>
    </source>
</evidence>
<comment type="cofactor">
    <cofactor evidence="14">
        <name>Mg(2+)</name>
        <dbReference type="ChEBI" id="CHEBI:18420"/>
    </cofactor>
</comment>
<dbReference type="HAMAP" id="MF_01452">
    <property type="entry name" value="AddB_type1"/>
    <property type="match status" value="1"/>
</dbReference>
<evidence type="ECO:0000256" key="7">
    <source>
        <dbReference type="ARBA" id="ARBA00022806"/>
    </source>
</evidence>
<dbReference type="Proteomes" id="UP000239614">
    <property type="component" value="Unassembled WGS sequence"/>
</dbReference>
<keyword evidence="9 14" id="KW-0067">ATP-binding</keyword>
<keyword evidence="18" id="KW-1185">Reference proteome</keyword>
<dbReference type="EMBL" id="PVXN01000010">
    <property type="protein sequence ID" value="PRR75684.1"/>
    <property type="molecule type" value="Genomic_DNA"/>
</dbReference>
<dbReference type="Pfam" id="PF21445">
    <property type="entry name" value="ADDB_N"/>
    <property type="match status" value="1"/>
</dbReference>
<keyword evidence="4 14" id="KW-0547">Nucleotide-binding</keyword>
<evidence type="ECO:0000256" key="5">
    <source>
        <dbReference type="ARBA" id="ARBA00022763"/>
    </source>
</evidence>
<organism evidence="17 18">
    <name type="scientific">Clostridium thermopalmarium DSM 5974</name>
    <dbReference type="NCBI Taxonomy" id="1121340"/>
    <lineage>
        <taxon>Bacteria</taxon>
        <taxon>Bacillati</taxon>
        <taxon>Bacillota</taxon>
        <taxon>Clostridia</taxon>
        <taxon>Eubacteriales</taxon>
        <taxon>Clostridiaceae</taxon>
        <taxon>Clostridium</taxon>
    </lineage>
</organism>
<keyword evidence="1 14" id="KW-0004">4Fe-4S</keyword>
<dbReference type="AlphaFoldDB" id="A0A2T0AXR6"/>
<evidence type="ECO:0000256" key="10">
    <source>
        <dbReference type="ARBA" id="ARBA00023004"/>
    </source>
</evidence>
<comment type="caution">
    <text evidence="17">The sequence shown here is derived from an EMBL/GenBank/DDBJ whole genome shotgun (WGS) entry which is preliminary data.</text>
</comment>
<comment type="subunit">
    <text evidence="14">Heterodimer of AddA and AddB.</text>
</comment>
<evidence type="ECO:0000256" key="4">
    <source>
        <dbReference type="ARBA" id="ARBA00022741"/>
    </source>
</evidence>
<dbReference type="GO" id="GO:0004386">
    <property type="term" value="F:helicase activity"/>
    <property type="evidence" value="ECO:0007669"/>
    <property type="project" value="UniProtKB-KW"/>
</dbReference>
<evidence type="ECO:0000256" key="8">
    <source>
        <dbReference type="ARBA" id="ARBA00022839"/>
    </source>
</evidence>
<proteinExistence type="inferred from homology"/>
<feature type="domain" description="ATP-dependent helicase/deoxyribonuclease subunit B N-terminal" evidence="16">
    <location>
        <begin position="5"/>
        <end position="290"/>
    </location>
</feature>
<dbReference type="PANTHER" id="PTHR30591:SF1">
    <property type="entry name" value="RECBCD ENZYME SUBUNIT RECC"/>
    <property type="match status" value="1"/>
</dbReference>
<protein>
    <recommendedName>
        <fullName evidence="14">ATP-dependent helicase/deoxyribonuclease subunit B</fullName>
        <ecNumber evidence="14">3.1.-.-</ecNumber>
    </recommendedName>
    <alternativeName>
        <fullName evidence="14">ATP-dependent helicase/nuclease subunit AddB</fullName>
    </alternativeName>
</protein>
<dbReference type="Gene3D" id="6.10.140.1030">
    <property type="match status" value="1"/>
</dbReference>
<feature type="binding site" evidence="14">
    <location>
        <position position="1097"/>
    </location>
    <ligand>
        <name>[4Fe-4S] cluster</name>
        <dbReference type="ChEBI" id="CHEBI:49883"/>
    </ligand>
</feature>
<accession>A0A2T0AXR6</accession>
<dbReference type="InterPro" id="IPR011335">
    <property type="entry name" value="Restrct_endonuc-II-like"/>
</dbReference>
<feature type="domain" description="PD-(D/E)XK endonuclease-like" evidence="15">
    <location>
        <begin position="764"/>
        <end position="1104"/>
    </location>
</feature>
<dbReference type="GO" id="GO:0051539">
    <property type="term" value="F:4 iron, 4 sulfur cluster binding"/>
    <property type="evidence" value="ECO:0007669"/>
    <property type="project" value="UniProtKB-KW"/>
</dbReference>
<evidence type="ECO:0000256" key="3">
    <source>
        <dbReference type="ARBA" id="ARBA00022723"/>
    </source>
</evidence>
<comment type="similarity">
    <text evidence="14">Belongs to the helicase family. AddB/RexB type 1 subfamily.</text>
</comment>
<comment type="function">
    <text evidence="14">The heterodimer acts as both an ATP-dependent DNA helicase and an ATP-dependent, dual-direction single-stranded exonuclease. Recognizes the chi site generating a DNA molecule suitable for the initiation of homologous recombination. The AddB subunit has 5' -&gt; 3' nuclease activity but not helicase activity.</text>
</comment>
<evidence type="ECO:0000256" key="13">
    <source>
        <dbReference type="ARBA" id="ARBA00023204"/>
    </source>
</evidence>
<dbReference type="GO" id="GO:0000724">
    <property type="term" value="P:double-strand break repair via homologous recombination"/>
    <property type="evidence" value="ECO:0007669"/>
    <property type="project" value="UniProtKB-UniRule"/>
</dbReference>
<name>A0A2T0AXR6_9CLOT</name>
<evidence type="ECO:0000256" key="12">
    <source>
        <dbReference type="ARBA" id="ARBA00023125"/>
    </source>
</evidence>
<dbReference type="InterPro" id="IPR014140">
    <property type="entry name" value="DNA_helicase_suAddB"/>
</dbReference>
<evidence type="ECO:0000313" key="18">
    <source>
        <dbReference type="Proteomes" id="UP000239614"/>
    </source>
</evidence>
<dbReference type="OrthoDB" id="9758506at2"/>
<evidence type="ECO:0000256" key="14">
    <source>
        <dbReference type="HAMAP-Rule" id="MF_01452"/>
    </source>
</evidence>
<dbReference type="RefSeq" id="WP_106024033.1">
    <property type="nucleotide sequence ID" value="NZ_PVXN01000010.1"/>
</dbReference>
<keyword evidence="8 14" id="KW-0269">Exonuclease</keyword>
<dbReference type="Pfam" id="PF12705">
    <property type="entry name" value="PDDEXK_1"/>
    <property type="match status" value="1"/>
</dbReference>
<evidence type="ECO:0000256" key="11">
    <source>
        <dbReference type="ARBA" id="ARBA00023014"/>
    </source>
</evidence>
<keyword evidence="10 14" id="KW-0408">Iron</keyword>
<evidence type="ECO:0000259" key="16">
    <source>
        <dbReference type="Pfam" id="PF21445"/>
    </source>
</evidence>
<keyword evidence="11 14" id="KW-0411">Iron-sulfur</keyword>
<keyword evidence="5 14" id="KW-0227">DNA damage</keyword>
<feature type="binding site" evidence="14">
    <location>
        <position position="1103"/>
    </location>
    <ligand>
        <name>[4Fe-4S] cluster</name>
        <dbReference type="ChEBI" id="CHEBI:49883"/>
    </ligand>
</feature>
<dbReference type="SUPFAM" id="SSF52540">
    <property type="entry name" value="P-loop containing nucleoside triphosphate hydrolases"/>
    <property type="match status" value="2"/>
</dbReference>
<gene>
    <name evidence="14 17" type="primary">addB</name>
    <name evidence="17" type="ORF">CPAL_05150</name>
</gene>
<evidence type="ECO:0000256" key="6">
    <source>
        <dbReference type="ARBA" id="ARBA00022801"/>
    </source>
</evidence>
<reference evidence="17 18" key="1">
    <citation type="submission" date="2018-03" db="EMBL/GenBank/DDBJ databases">
        <title>Genome sequence of Clostridium thermopalmarium DSM 5974.</title>
        <authorList>
            <person name="Poehlein A."/>
            <person name="Daniel R."/>
        </authorList>
    </citation>
    <scope>NUCLEOTIDE SEQUENCE [LARGE SCALE GENOMIC DNA]</scope>
    <source>
        <strain evidence="17 18">DSM 5974</strain>
    </source>
</reference>
<dbReference type="EC" id="3.1.-.-" evidence="14"/>
<dbReference type="InterPro" id="IPR011604">
    <property type="entry name" value="PDDEXK-like_dom_sf"/>
</dbReference>
<dbReference type="PANTHER" id="PTHR30591">
    <property type="entry name" value="RECBCD ENZYME SUBUNIT RECC"/>
    <property type="match status" value="1"/>
</dbReference>
<sequence length="1140" mass="132085">MSLRFIYGRAGTGKSRYCVDAIEKNLKEGEKGPLILIVPEQFSFQAEKSVVEKVKGTGIVNVEVTSFKRMAYSVFNEVGGATRKFINSSGRLMLIFNIINKLKEELIIFKTAADQQGFVNTIGDVITELKRYDITPQELKSSISLMEEDEFLKEKILDISNIFEKFEENLHKNKEYLDSEDELALLYSKLDKSTMFDNGEVWIDEFSSFTPQQYNIIEKLLKKTKRVNITLCMDHSMEIQNGDVFALIKNTRDKLLELARENNIPVENDVILKHNKEDRFKDSKEMRYVEANYFKYPYKQYKGKTEDLKIIRALNPYSEIEKVAREIVEMVRSKGLRFRDIAVISRDLEAYEKIVKTIFTEYEIPYFIDKKREIYDNPLIVLITSAIDIFNRNWSYETVFRYLKTGLINIPKEDIDILENYVMAYGIRGKNKWSSMWKYGSEENLEKINDVRLKVVIPLINFYSNLKGKKSAEEICTALYNFLCSIGANETVESWVNRFKEEGNQDLAREYSQIWNMVIELLDQVVEVFRGEKIELKEFVKILSLGFGEYKMGLIPPSLDQVLVSDVERVRTHDIKLLYIVGVNDGVFPAVEKDEGILSDADRDKLKKIGIEIAESTKSKTFEEQYLIYRTLTTTGKYLRICYPIADFEGKALRSSIIVSRFNSLFPNIQIESDSLEIEDEGENLELVSRKIPTFNKLISILRKDQKNIRVSPFWTDVYRWYSDEKNGFKYRLKTVFSAAAFTNSVENISQEKARKIYGDRLYLSVSRIEKYVSCPFAYYIQYGLKAKERKTFALTPPDLGTFMHNVIDEFSAVVDKNSLEWYEIDEKWCKDKVSEIVDKKAEEVSGGIFSSSPRYRYFTERLKRVLVKTILIIVEHLKRSGFQPIGHEIGFGSGESYPPIEIELSSGEKVRLIGRIDRVDKLDLEKKDYFRVIDYKSGNKDFSLSDVYYGLQLQLLTYLDAILTNEELRGEDQVLPGGVLYLKIDDPIIRGSRNLSDKEIEEEIMKALKMKGLLIADPEIVKEMDRQIDGSSLIIPARINNDGTLGKSSSVGTEEQFKMLREHVKKKLVESCESMLRGEIRINPIKSKNLDACTYCVYSAICQFDSSFEGNGYRTIKDESDEEIWKRLEKEKQEKLDES</sequence>
<dbReference type="GO" id="GO:0008409">
    <property type="term" value="F:5'-3' exonuclease activity"/>
    <property type="evidence" value="ECO:0007669"/>
    <property type="project" value="UniProtKB-UniRule"/>
</dbReference>
<feature type="binding site" evidence="14">
    <location>
        <position position="1094"/>
    </location>
    <ligand>
        <name>[4Fe-4S] cluster</name>
        <dbReference type="ChEBI" id="CHEBI:49883"/>
    </ligand>
</feature>
<keyword evidence="3 14" id="KW-0479">Metal-binding</keyword>
<dbReference type="GO" id="GO:0005524">
    <property type="term" value="F:ATP binding"/>
    <property type="evidence" value="ECO:0007669"/>
    <property type="project" value="UniProtKB-UniRule"/>
</dbReference>
<evidence type="ECO:0000256" key="2">
    <source>
        <dbReference type="ARBA" id="ARBA00022722"/>
    </source>
</evidence>
<dbReference type="SUPFAM" id="SSF52980">
    <property type="entry name" value="Restriction endonuclease-like"/>
    <property type="match status" value="1"/>
</dbReference>
<dbReference type="Gene3D" id="3.40.50.300">
    <property type="entry name" value="P-loop containing nucleotide triphosphate hydrolases"/>
    <property type="match status" value="3"/>
</dbReference>
<keyword evidence="7 14" id="KW-0347">Helicase</keyword>
<comment type="cofactor">
    <cofactor evidence="14">
        <name>[4Fe-4S] cluster</name>
        <dbReference type="ChEBI" id="CHEBI:49883"/>
    </cofactor>
    <text evidence="14">Binds 1 [4Fe-4S] cluster.</text>
</comment>